<evidence type="ECO:0000313" key="4">
    <source>
        <dbReference type="Proteomes" id="UP000184357"/>
    </source>
</evidence>
<feature type="compositionally biased region" description="Low complexity" evidence="1">
    <location>
        <begin position="13"/>
        <end position="23"/>
    </location>
</feature>
<reference evidence="3 4" key="1">
    <citation type="submission" date="2016-11" db="EMBL/GenBank/DDBJ databases">
        <authorList>
            <person name="Jaros S."/>
            <person name="Januszkiewicz K."/>
            <person name="Wedrychowicz H."/>
        </authorList>
    </citation>
    <scope>NUCLEOTIDE SEQUENCE [LARGE SCALE GENOMIC DNA]</scope>
    <source>
        <strain evidence="3 4">DSM 9297</strain>
    </source>
</reference>
<gene>
    <name evidence="3" type="ORF">SAMN05443636_2298</name>
</gene>
<name>A0A1M5S103_9EURY</name>
<organism evidence="3 4">
    <name type="scientific">Halobaculum gomorrense</name>
    <dbReference type="NCBI Taxonomy" id="43928"/>
    <lineage>
        <taxon>Archaea</taxon>
        <taxon>Methanobacteriati</taxon>
        <taxon>Methanobacteriota</taxon>
        <taxon>Stenosarchaea group</taxon>
        <taxon>Halobacteria</taxon>
        <taxon>Halobacteriales</taxon>
        <taxon>Haloferacaceae</taxon>
        <taxon>Halobaculum</taxon>
    </lineage>
</organism>
<keyword evidence="2" id="KW-1133">Transmembrane helix</keyword>
<dbReference type="InterPro" id="IPR055690">
    <property type="entry name" value="DUF7266"/>
</dbReference>
<evidence type="ECO:0000256" key="1">
    <source>
        <dbReference type="SAM" id="MobiDB-lite"/>
    </source>
</evidence>
<proteinExistence type="predicted"/>
<dbReference type="STRING" id="43928.SAMN05443636_2298"/>
<dbReference type="AlphaFoldDB" id="A0A1M5S103"/>
<evidence type="ECO:0000256" key="2">
    <source>
        <dbReference type="SAM" id="Phobius"/>
    </source>
</evidence>
<protein>
    <submittedName>
        <fullName evidence="3">Uncharacterized protein</fullName>
    </submittedName>
</protein>
<dbReference type="EMBL" id="FQWV01000006">
    <property type="protein sequence ID" value="SHH32008.1"/>
    <property type="molecule type" value="Genomic_DNA"/>
</dbReference>
<keyword evidence="2" id="KW-0472">Membrane</keyword>
<feature type="transmembrane region" description="Helical" evidence="2">
    <location>
        <begin position="34"/>
        <end position="54"/>
    </location>
</feature>
<sequence length="168" mass="17218">MRESAPWRRCRSGRPSSNPNPSRSPRRDRGTTTALSYVLTLSITALLASGLLVAGGGLVEDQRRATTQDAMEVVGQQVGSRLAAADRLVAAGATEVTVRGTFPETLTGSSYAIEIDPGSPTTLTLTARSVDASVTVSVATNATVAAGTVSGGDVAIVYAGGALEVRSR</sequence>
<evidence type="ECO:0000313" key="3">
    <source>
        <dbReference type="EMBL" id="SHH32008.1"/>
    </source>
</evidence>
<feature type="region of interest" description="Disordered" evidence="1">
    <location>
        <begin position="1"/>
        <end position="30"/>
    </location>
</feature>
<keyword evidence="4" id="KW-1185">Reference proteome</keyword>
<accession>A0A1M5S103</accession>
<keyword evidence="2" id="KW-0812">Transmembrane</keyword>
<dbReference type="Pfam" id="PF23928">
    <property type="entry name" value="DUF7266"/>
    <property type="match status" value="1"/>
</dbReference>
<dbReference type="Proteomes" id="UP000184357">
    <property type="component" value="Unassembled WGS sequence"/>
</dbReference>